<dbReference type="Proteomes" id="UP001065593">
    <property type="component" value="Unassembled WGS sequence"/>
</dbReference>
<evidence type="ECO:0000313" key="3">
    <source>
        <dbReference type="EMBL" id="GLC88183.1"/>
    </source>
</evidence>
<keyword evidence="4" id="KW-1185">Reference proteome</keyword>
<keyword evidence="1" id="KW-1133">Transmembrane helix</keyword>
<feature type="domain" description="GGDEF" evidence="2">
    <location>
        <begin position="361"/>
        <end position="497"/>
    </location>
</feature>
<dbReference type="Pfam" id="PF00990">
    <property type="entry name" value="GGDEF"/>
    <property type="match status" value="1"/>
</dbReference>
<dbReference type="SMART" id="SM00267">
    <property type="entry name" value="GGDEF"/>
    <property type="match status" value="1"/>
</dbReference>
<sequence>MKNLRMKLFISLIAFALILVAVIFYVNRQILLTDIQKQAEMNRTLIENHILTDMQTVDNAHYYFDNNISDQLKEELQKMIVEYQKNPDVSTWNLKKMKAAHGMEVYIIDQKNTVIYTTFEQDKGLNFAECCQRFSKTLDDRRASGKFYTDGIDIATATGDYRKYGYLATPDKKYIFELGVYLREDKLFQTFNFEKTAHYLVGKYIDLLEIQTINAGGVFFNDSNAVAITVQDQSAEFQKQYQLAKTTMYPAEYQKKFNNGYVETYRFLPYRSDNVRGEASERVIYVKYGNIAETQALAKNTKQFWFVLGVALTTSFIMLAIINKLMSNTIRLATFDPLTNVYNRATYIMKMNELLKKKNTTHLGLLLVDLDNFKKINDQFGHMEGDKVLITTAKLLQQVVGKKGFVVRFGGDEFAVVLYKADEKVIQQVADAILEKFRLLKYQPQLKHEQWSLLSISMGGATLHPASDTERSLFERADKALYVAKSAGKDQYAKYEEVAADQSYYLTKK</sequence>
<evidence type="ECO:0000313" key="4">
    <source>
        <dbReference type="Proteomes" id="UP001065593"/>
    </source>
</evidence>
<feature type="transmembrane region" description="Helical" evidence="1">
    <location>
        <begin position="304"/>
        <end position="322"/>
    </location>
</feature>
<protein>
    <recommendedName>
        <fullName evidence="2">GGDEF domain-containing protein</fullName>
    </recommendedName>
</protein>
<dbReference type="InterPro" id="IPR050469">
    <property type="entry name" value="Diguanylate_Cyclase"/>
</dbReference>
<dbReference type="NCBIfam" id="TIGR00254">
    <property type="entry name" value="GGDEF"/>
    <property type="match status" value="1"/>
</dbReference>
<evidence type="ECO:0000256" key="1">
    <source>
        <dbReference type="SAM" id="Phobius"/>
    </source>
</evidence>
<dbReference type="PANTHER" id="PTHR45138">
    <property type="entry name" value="REGULATORY COMPONENTS OF SENSORY TRANSDUCTION SYSTEM"/>
    <property type="match status" value="1"/>
</dbReference>
<dbReference type="InterPro" id="IPR043128">
    <property type="entry name" value="Rev_trsase/Diguanyl_cyclase"/>
</dbReference>
<dbReference type="Gene3D" id="3.30.70.270">
    <property type="match status" value="1"/>
</dbReference>
<dbReference type="InterPro" id="IPR029787">
    <property type="entry name" value="Nucleotide_cyclase"/>
</dbReference>
<dbReference type="CDD" id="cd01949">
    <property type="entry name" value="GGDEF"/>
    <property type="match status" value="1"/>
</dbReference>
<dbReference type="RefSeq" id="WP_264987947.1">
    <property type="nucleotide sequence ID" value="NZ_BRZA01000002.1"/>
</dbReference>
<dbReference type="InterPro" id="IPR000160">
    <property type="entry name" value="GGDEF_dom"/>
</dbReference>
<keyword evidence="1" id="KW-0812">Transmembrane</keyword>
<comment type="caution">
    <text evidence="3">The sequence shown here is derived from an EMBL/GenBank/DDBJ whole genome shotgun (WGS) entry which is preliminary data.</text>
</comment>
<keyword evidence="1" id="KW-0472">Membrane</keyword>
<dbReference type="SUPFAM" id="SSF55073">
    <property type="entry name" value="Nucleotide cyclase"/>
    <property type="match status" value="1"/>
</dbReference>
<gene>
    <name evidence="3" type="ORF">LYSBPC_13100</name>
</gene>
<reference evidence="3" key="1">
    <citation type="submission" date="2022-08" db="EMBL/GenBank/DDBJ databases">
        <title>Draft genome sequence of Lysinibacillus sp. strain KH24.</title>
        <authorList>
            <person name="Kanbe H."/>
            <person name="Itoh H."/>
        </authorList>
    </citation>
    <scope>NUCLEOTIDE SEQUENCE</scope>
    <source>
        <strain evidence="3">KH24</strain>
    </source>
</reference>
<proteinExistence type="predicted"/>
<evidence type="ECO:0000259" key="2">
    <source>
        <dbReference type="PROSITE" id="PS50887"/>
    </source>
</evidence>
<dbReference type="EMBL" id="BRZA01000002">
    <property type="protein sequence ID" value="GLC88183.1"/>
    <property type="molecule type" value="Genomic_DNA"/>
</dbReference>
<name>A0ABQ5NIK2_9BACI</name>
<accession>A0ABQ5NIK2</accession>
<dbReference type="PROSITE" id="PS50887">
    <property type="entry name" value="GGDEF"/>
    <property type="match status" value="1"/>
</dbReference>
<organism evidence="3 4">
    <name type="scientific">Lysinibacillus piscis</name>
    <dbReference type="NCBI Taxonomy" id="2518931"/>
    <lineage>
        <taxon>Bacteria</taxon>
        <taxon>Bacillati</taxon>
        <taxon>Bacillota</taxon>
        <taxon>Bacilli</taxon>
        <taxon>Bacillales</taxon>
        <taxon>Bacillaceae</taxon>
        <taxon>Lysinibacillus</taxon>
    </lineage>
</organism>
<dbReference type="PANTHER" id="PTHR45138:SF9">
    <property type="entry name" value="DIGUANYLATE CYCLASE DGCM-RELATED"/>
    <property type="match status" value="1"/>
</dbReference>